<reference evidence="1 2" key="1">
    <citation type="submission" date="2023-05" db="EMBL/GenBank/DDBJ databases">
        <title>A 100% complete, gapless, phased diploid assembly of the Scenedesmus obliquus UTEX 3031 genome.</title>
        <authorList>
            <person name="Biondi T.C."/>
            <person name="Hanschen E.R."/>
            <person name="Kwon T."/>
            <person name="Eng W."/>
            <person name="Kruse C.P.S."/>
            <person name="Koehler S.I."/>
            <person name="Kunde Y."/>
            <person name="Gleasner C.D."/>
            <person name="You Mak K.T."/>
            <person name="Polle J."/>
            <person name="Hovde B.T."/>
            <person name="Starkenburg S.R."/>
        </authorList>
    </citation>
    <scope>NUCLEOTIDE SEQUENCE [LARGE SCALE GENOMIC DNA]</scope>
    <source>
        <strain evidence="1 2">DOE0152z</strain>
    </source>
</reference>
<dbReference type="EMBL" id="CP126208">
    <property type="protein sequence ID" value="WIA09062.1"/>
    <property type="molecule type" value="Genomic_DNA"/>
</dbReference>
<evidence type="ECO:0000313" key="1">
    <source>
        <dbReference type="EMBL" id="WIA09062.1"/>
    </source>
</evidence>
<dbReference type="Proteomes" id="UP001244341">
    <property type="component" value="Chromosome 1b"/>
</dbReference>
<organism evidence="1 2">
    <name type="scientific">Tetradesmus obliquus</name>
    <name type="common">Green alga</name>
    <name type="synonym">Acutodesmus obliquus</name>
    <dbReference type="NCBI Taxonomy" id="3088"/>
    <lineage>
        <taxon>Eukaryota</taxon>
        <taxon>Viridiplantae</taxon>
        <taxon>Chlorophyta</taxon>
        <taxon>core chlorophytes</taxon>
        <taxon>Chlorophyceae</taxon>
        <taxon>CS clade</taxon>
        <taxon>Sphaeropleales</taxon>
        <taxon>Scenedesmaceae</taxon>
        <taxon>Tetradesmus</taxon>
    </lineage>
</organism>
<protein>
    <submittedName>
        <fullName evidence="1">Uncharacterized protein</fullName>
    </submittedName>
</protein>
<keyword evidence="2" id="KW-1185">Reference proteome</keyword>
<gene>
    <name evidence="1" type="ORF">OEZ85_008476</name>
</gene>
<sequence length="87" mass="9755">MEYPSSYLATLVQLELAQGSPDPAVRLDCDADEAREIVAVLRQGSRYKPPQDNPRLVDSLRHTLDFMGLPTPHFPCSSFNERVHQCG</sequence>
<accession>A0ABY8TKV7</accession>
<proteinExistence type="predicted"/>
<name>A0ABY8TKV7_TETOB</name>
<evidence type="ECO:0000313" key="2">
    <source>
        <dbReference type="Proteomes" id="UP001244341"/>
    </source>
</evidence>